<evidence type="ECO:0000313" key="2">
    <source>
        <dbReference type="EMBL" id="BCX47437.1"/>
    </source>
</evidence>
<dbReference type="RefSeq" id="WP_338689650.1">
    <property type="nucleotide sequence ID" value="NZ_AP024702.1"/>
</dbReference>
<name>A0ABM7RBI7_9BACT</name>
<dbReference type="SUPFAM" id="SSF51126">
    <property type="entry name" value="Pectin lyase-like"/>
    <property type="match status" value="1"/>
</dbReference>
<reference evidence="2 3" key="1">
    <citation type="submission" date="2021-06" db="EMBL/GenBank/DDBJ databases">
        <title>Complete genome of Haloferula helveola possessing various polysaccharide degrading enzymes.</title>
        <authorList>
            <person name="Takami H."/>
            <person name="Huang C."/>
            <person name="Hamasaki K."/>
        </authorList>
    </citation>
    <scope>NUCLEOTIDE SEQUENCE [LARGE SCALE GENOMIC DNA]</scope>
    <source>
        <strain evidence="2 3">CN-1</strain>
    </source>
</reference>
<dbReference type="InterPro" id="IPR011050">
    <property type="entry name" value="Pectin_lyase_fold/virulence"/>
</dbReference>
<gene>
    <name evidence="2" type="ORF">HAHE_13450</name>
</gene>
<dbReference type="EMBL" id="AP024702">
    <property type="protein sequence ID" value="BCX47437.1"/>
    <property type="molecule type" value="Genomic_DNA"/>
</dbReference>
<accession>A0ABM7RBI7</accession>
<dbReference type="Pfam" id="PF13229">
    <property type="entry name" value="Beta_helix"/>
    <property type="match status" value="1"/>
</dbReference>
<evidence type="ECO:0000259" key="1">
    <source>
        <dbReference type="Pfam" id="PF13229"/>
    </source>
</evidence>
<sequence>MADTYHVTVSGSGSMSGESWESALPASALEKTLSERIDAGDTVLIGGPDSASAKSYGNFKLRLSKSGEEDRRIRISGVDRGHGFPAFISGNKVRSSSAILVTKGTSFVTLENLIVERREVGVVCAGENNGMVLRGISVSDVSKAGLSFVDCDDLLVERCSVAKYNRRGFHWVGACDGVVVRGSVADCPGTGGEEPPPASWKEKCSDPVGFDFHVKGSETPPNTDILMEDCVTYYNDEDGRESYEQGDGFKFEKSNVGVVLRRCIAYGNQDAAMDLKASELLLEHCFVKNSRLGYKIWFDGATVNNCIAVNNRSGQVMIPAKSGQAAFTFNFCTFHSVTEEQTGVRINHDGNTAILNDCIVSFEGKAGKFSDKTFINRRTEFLKNAGDTGNAPNYVGPLENRDWDGLGNNYNSIQYNLTKGYHASRTGRTDG</sequence>
<dbReference type="InterPro" id="IPR039448">
    <property type="entry name" value="Beta_helix"/>
</dbReference>
<proteinExistence type="predicted"/>
<dbReference type="Gene3D" id="2.160.20.10">
    <property type="entry name" value="Single-stranded right-handed beta-helix, Pectin lyase-like"/>
    <property type="match status" value="1"/>
</dbReference>
<protein>
    <recommendedName>
        <fullName evidence="1">Right handed beta helix domain-containing protein</fullName>
    </recommendedName>
</protein>
<feature type="domain" description="Right handed beta helix" evidence="1">
    <location>
        <begin position="86"/>
        <end position="184"/>
    </location>
</feature>
<keyword evidence="3" id="KW-1185">Reference proteome</keyword>
<dbReference type="Proteomes" id="UP001374893">
    <property type="component" value="Chromosome"/>
</dbReference>
<dbReference type="InterPro" id="IPR012334">
    <property type="entry name" value="Pectin_lyas_fold"/>
</dbReference>
<organism evidence="2 3">
    <name type="scientific">Haloferula helveola</name>
    <dbReference type="NCBI Taxonomy" id="490095"/>
    <lineage>
        <taxon>Bacteria</taxon>
        <taxon>Pseudomonadati</taxon>
        <taxon>Verrucomicrobiota</taxon>
        <taxon>Verrucomicrobiia</taxon>
        <taxon>Verrucomicrobiales</taxon>
        <taxon>Verrucomicrobiaceae</taxon>
        <taxon>Haloferula</taxon>
    </lineage>
</organism>
<evidence type="ECO:0000313" key="3">
    <source>
        <dbReference type="Proteomes" id="UP001374893"/>
    </source>
</evidence>